<organism evidence="1 2">
    <name type="scientific">Drosophila hydei</name>
    <name type="common">Fruit fly</name>
    <dbReference type="NCBI Taxonomy" id="7224"/>
    <lineage>
        <taxon>Eukaryota</taxon>
        <taxon>Metazoa</taxon>
        <taxon>Ecdysozoa</taxon>
        <taxon>Arthropoda</taxon>
        <taxon>Hexapoda</taxon>
        <taxon>Insecta</taxon>
        <taxon>Pterygota</taxon>
        <taxon>Neoptera</taxon>
        <taxon>Endopterygota</taxon>
        <taxon>Diptera</taxon>
        <taxon>Brachycera</taxon>
        <taxon>Muscomorpha</taxon>
        <taxon>Ephydroidea</taxon>
        <taxon>Drosophilidae</taxon>
        <taxon>Drosophila</taxon>
    </lineage>
</organism>
<dbReference type="RefSeq" id="XP_023165325.1">
    <property type="nucleotide sequence ID" value="XM_023309557.2"/>
</dbReference>
<evidence type="ECO:0000313" key="1">
    <source>
        <dbReference type="Proteomes" id="UP000504633"/>
    </source>
</evidence>
<dbReference type="CTD" id="92482"/>
<dbReference type="OMA" id="MPLKSQA"/>
<dbReference type="GO" id="GO:0034464">
    <property type="term" value="C:BBSome"/>
    <property type="evidence" value="ECO:0007669"/>
    <property type="project" value="InterPro"/>
</dbReference>
<dbReference type="Pfam" id="PF14777">
    <property type="entry name" value="BBIP10"/>
    <property type="match status" value="1"/>
</dbReference>
<keyword evidence="1" id="KW-1185">Reference proteome</keyword>
<dbReference type="GeneID" id="111595713"/>
<gene>
    <name evidence="2" type="primary">LOC111595713</name>
</gene>
<dbReference type="Proteomes" id="UP000504633">
    <property type="component" value="Unplaced"/>
</dbReference>
<name>A0A6J1LI24_DROHY</name>
<dbReference type="PANTHER" id="PTHR28596">
    <property type="entry name" value="BBSOME-INTERACTING PROTEIN 1"/>
    <property type="match status" value="1"/>
</dbReference>
<dbReference type="KEGG" id="dhe:111595713"/>
<protein>
    <submittedName>
        <fullName evidence="2">Uncharacterized protein LOC111595713</fullName>
    </submittedName>
</protein>
<accession>A0A6J1LI24</accession>
<dbReference type="AlphaFoldDB" id="A0A6J1LI24"/>
<dbReference type="GO" id="GO:0060271">
    <property type="term" value="P:cilium assembly"/>
    <property type="evidence" value="ECO:0007669"/>
    <property type="project" value="InterPro"/>
</dbReference>
<dbReference type="InterPro" id="IPR028233">
    <property type="entry name" value="BBIP10"/>
</dbReference>
<dbReference type="GO" id="GO:0097500">
    <property type="term" value="P:receptor localization to non-motile cilium"/>
    <property type="evidence" value="ECO:0007669"/>
    <property type="project" value="TreeGrafter"/>
</dbReference>
<dbReference type="PANTHER" id="PTHR28596:SF1">
    <property type="entry name" value="BBSOME-INTERACTING PROTEIN 1"/>
    <property type="match status" value="1"/>
</dbReference>
<sequence>MSTTESELLRNINEKIELIEPSTGKLFFEHKTELVFVKPRLIPLKSQALESLEEMHRETARQLQQKRTKCINNNKKENAVEVDVVAAAAALAPAIL</sequence>
<proteinExistence type="predicted"/>
<dbReference type="OrthoDB" id="2154978at2759"/>
<reference evidence="2" key="1">
    <citation type="submission" date="2025-08" db="UniProtKB">
        <authorList>
            <consortium name="RefSeq"/>
        </authorList>
    </citation>
    <scope>IDENTIFICATION</scope>
    <source>
        <strain evidence="2">15085-1641.00</strain>
        <tissue evidence="2">Whole body</tissue>
    </source>
</reference>
<evidence type="ECO:0000313" key="2">
    <source>
        <dbReference type="RefSeq" id="XP_023165325.1"/>
    </source>
</evidence>